<evidence type="ECO:0000313" key="2">
    <source>
        <dbReference type="EMBL" id="TCU38638.1"/>
    </source>
</evidence>
<reference evidence="2 3" key="1">
    <citation type="submission" date="2019-03" db="EMBL/GenBank/DDBJ databases">
        <title>Genomic Encyclopedia of Type Strains, Phase IV (KMG-V): Genome sequencing to study the core and pangenomes of soil and plant-associated prokaryotes.</title>
        <authorList>
            <person name="Whitman W."/>
        </authorList>
    </citation>
    <scope>NUCLEOTIDE SEQUENCE [LARGE SCALE GENOMIC DNA]</scope>
    <source>
        <strain evidence="2 3">IE4868</strain>
    </source>
</reference>
<dbReference type="InterPro" id="IPR037401">
    <property type="entry name" value="SnoaL-like"/>
</dbReference>
<organism evidence="2 3">
    <name type="scientific">Rhizobium azibense</name>
    <dbReference type="NCBI Taxonomy" id="1136135"/>
    <lineage>
        <taxon>Bacteria</taxon>
        <taxon>Pseudomonadati</taxon>
        <taxon>Pseudomonadota</taxon>
        <taxon>Alphaproteobacteria</taxon>
        <taxon>Hyphomicrobiales</taxon>
        <taxon>Rhizobiaceae</taxon>
        <taxon>Rhizobium/Agrobacterium group</taxon>
        <taxon>Rhizobium</taxon>
    </lineage>
</organism>
<dbReference type="Gene3D" id="3.10.450.50">
    <property type="match status" value="1"/>
</dbReference>
<evidence type="ECO:0000313" key="3">
    <source>
        <dbReference type="Proteomes" id="UP000295507"/>
    </source>
</evidence>
<proteinExistence type="predicted"/>
<evidence type="ECO:0000259" key="1">
    <source>
        <dbReference type="Pfam" id="PF12680"/>
    </source>
</evidence>
<sequence length="136" mass="15112">MQSEDHLTPFLEAMHEGDISRASEHLSETVELNSPILPTPFKGRASVTGVLTELLSTIDAFEPRMMMRDGADVIAVLTIRFEDHVIDAFDHVRLGEDGRIETMTIAWRPLPAVVAVQQRLVPKLGGKAMRLVPIDQ</sequence>
<name>A0A4R3RRF8_9HYPH</name>
<accession>A0A4R3RRF8</accession>
<dbReference type="EMBL" id="SMBK01000004">
    <property type="protein sequence ID" value="TCU38638.1"/>
    <property type="molecule type" value="Genomic_DNA"/>
</dbReference>
<protein>
    <submittedName>
        <fullName evidence="2">SnoaL-like protein</fullName>
    </submittedName>
</protein>
<dbReference type="AlphaFoldDB" id="A0A4R3RRF8"/>
<dbReference type="SUPFAM" id="SSF54427">
    <property type="entry name" value="NTF2-like"/>
    <property type="match status" value="1"/>
</dbReference>
<dbReference type="RefSeq" id="WP_132551242.1">
    <property type="nucleotide sequence ID" value="NZ_SMBK01000004.1"/>
</dbReference>
<gene>
    <name evidence="2" type="ORF">EV129_104242</name>
</gene>
<comment type="caution">
    <text evidence="2">The sequence shown here is derived from an EMBL/GenBank/DDBJ whole genome shotgun (WGS) entry which is preliminary data.</text>
</comment>
<dbReference type="Pfam" id="PF12680">
    <property type="entry name" value="SnoaL_2"/>
    <property type="match status" value="1"/>
</dbReference>
<dbReference type="Proteomes" id="UP000295507">
    <property type="component" value="Unassembled WGS sequence"/>
</dbReference>
<feature type="domain" description="SnoaL-like" evidence="1">
    <location>
        <begin position="10"/>
        <end position="100"/>
    </location>
</feature>
<dbReference type="InterPro" id="IPR032710">
    <property type="entry name" value="NTF2-like_dom_sf"/>
</dbReference>